<proteinExistence type="predicted"/>
<protein>
    <submittedName>
        <fullName evidence="3">Uncharacterized protein</fullName>
    </submittedName>
</protein>
<evidence type="ECO:0000313" key="4">
    <source>
        <dbReference type="Proteomes" id="UP000007796"/>
    </source>
</evidence>
<sequence length="117" mass="11066">MKLSIVGLTLGLAASAAASQLVGTGVTTSDPLQTLSSTALGGVATVSAPYAGNGTTTISSSASSTAKTTKTTKTAKSSGTSSATTSKSSSVATSGAEALERPAMALVAVLALGLSLA</sequence>
<dbReference type="GeneID" id="25980116"/>
<dbReference type="RefSeq" id="XP_014175820.1">
    <property type="nucleotide sequence ID" value="XM_014320345.1"/>
</dbReference>
<evidence type="ECO:0000313" key="3">
    <source>
        <dbReference type="EMBL" id="EFX06338.1"/>
    </source>
</evidence>
<dbReference type="EMBL" id="GL629729">
    <property type="protein sequence ID" value="EFX06338.1"/>
    <property type="molecule type" value="Genomic_DNA"/>
</dbReference>
<feature type="chain" id="PRO_5003261907" evidence="2">
    <location>
        <begin position="19"/>
        <end position="117"/>
    </location>
</feature>
<reference evidence="3 4" key="1">
    <citation type="journal article" date="2011" name="Proc. Natl. Acad. Sci. U.S.A.">
        <title>Genome and transcriptome analyses of the mountain pine beetle-fungal symbiont Grosmannia clavigera, a lodgepole pine pathogen.</title>
        <authorList>
            <person name="DiGuistini S."/>
            <person name="Wang Y."/>
            <person name="Liao N.Y."/>
            <person name="Taylor G."/>
            <person name="Tanguay P."/>
            <person name="Feau N."/>
            <person name="Henrissat B."/>
            <person name="Chan S.K."/>
            <person name="Hesse-Orce U."/>
            <person name="Alamouti S.M."/>
            <person name="Tsui C.K.M."/>
            <person name="Docking R.T."/>
            <person name="Levasseur A."/>
            <person name="Haridas S."/>
            <person name="Robertson G."/>
            <person name="Birol I."/>
            <person name="Holt R.A."/>
            <person name="Marra M.A."/>
            <person name="Hamelin R.C."/>
            <person name="Hirst M."/>
            <person name="Jones S.J.M."/>
            <person name="Bohlmann J."/>
            <person name="Breuil C."/>
        </authorList>
    </citation>
    <scope>NUCLEOTIDE SEQUENCE [LARGE SCALE GENOMIC DNA]</scope>
    <source>
        <strain evidence="4">kw1407 / UAMH 11150</strain>
    </source>
</reference>
<feature type="signal peptide" evidence="2">
    <location>
        <begin position="1"/>
        <end position="18"/>
    </location>
</feature>
<evidence type="ECO:0000256" key="2">
    <source>
        <dbReference type="SAM" id="SignalP"/>
    </source>
</evidence>
<name>F0X6U0_GROCL</name>
<gene>
    <name evidence="3" type="ORF">CMQ_6659</name>
</gene>
<dbReference type="AlphaFoldDB" id="F0X6U0"/>
<keyword evidence="2" id="KW-0732">Signal</keyword>
<evidence type="ECO:0000256" key="1">
    <source>
        <dbReference type="SAM" id="MobiDB-lite"/>
    </source>
</evidence>
<feature type="compositionally biased region" description="Low complexity" evidence="1">
    <location>
        <begin position="55"/>
        <end position="94"/>
    </location>
</feature>
<keyword evidence="4" id="KW-1185">Reference proteome</keyword>
<organism evidence="4">
    <name type="scientific">Grosmannia clavigera (strain kw1407 / UAMH 11150)</name>
    <name type="common">Blue stain fungus</name>
    <name type="synonym">Graphiocladiella clavigera</name>
    <dbReference type="NCBI Taxonomy" id="655863"/>
    <lineage>
        <taxon>Eukaryota</taxon>
        <taxon>Fungi</taxon>
        <taxon>Dikarya</taxon>
        <taxon>Ascomycota</taxon>
        <taxon>Pezizomycotina</taxon>
        <taxon>Sordariomycetes</taxon>
        <taxon>Sordariomycetidae</taxon>
        <taxon>Ophiostomatales</taxon>
        <taxon>Ophiostomataceae</taxon>
        <taxon>Leptographium</taxon>
    </lineage>
</organism>
<feature type="region of interest" description="Disordered" evidence="1">
    <location>
        <begin position="55"/>
        <end position="95"/>
    </location>
</feature>
<dbReference type="InParanoid" id="F0X6U0"/>
<dbReference type="Proteomes" id="UP000007796">
    <property type="component" value="Unassembled WGS sequence"/>
</dbReference>
<dbReference type="HOGENOM" id="CLU_2085080_0_0_1"/>
<accession>F0X6U0</accession>